<dbReference type="PANTHER" id="PTHR12592">
    <property type="entry name" value="ATP-DEPENDENT (S)-NAD(P)H-HYDRATE DEHYDRATASE FAMILY MEMBER"/>
    <property type="match status" value="1"/>
</dbReference>
<evidence type="ECO:0000256" key="3">
    <source>
        <dbReference type="ARBA" id="ARBA00022857"/>
    </source>
</evidence>
<feature type="binding site" evidence="6">
    <location>
        <position position="219"/>
    </location>
    <ligand>
        <name>AMP</name>
        <dbReference type="ChEBI" id="CHEBI:456215"/>
    </ligand>
</feature>
<comment type="function">
    <text evidence="6">Catalyzes the dehydration of the S-form of NAD(P)HX at the expense of ADP, which is converted to AMP. Together with NAD(P)HX epimerase, which catalyzes the epimerization of the S- and R-forms, the enzyme allows the repair of both epimers of NAD(P)HX, a damaged form of NAD(P)H that is a result of enzymatic or heat-dependent hydration.</text>
</comment>
<comment type="cofactor">
    <cofactor evidence="6">
        <name>Mg(2+)</name>
        <dbReference type="ChEBI" id="CHEBI:18420"/>
    </cofactor>
</comment>
<comment type="catalytic activity">
    <reaction evidence="6">
        <text>(6S)-NADPHX + ADP = AMP + phosphate + NADPH + H(+)</text>
        <dbReference type="Rhea" id="RHEA:32235"/>
        <dbReference type="ChEBI" id="CHEBI:15378"/>
        <dbReference type="ChEBI" id="CHEBI:43474"/>
        <dbReference type="ChEBI" id="CHEBI:57783"/>
        <dbReference type="ChEBI" id="CHEBI:64076"/>
        <dbReference type="ChEBI" id="CHEBI:456215"/>
        <dbReference type="ChEBI" id="CHEBI:456216"/>
        <dbReference type="EC" id="4.2.1.136"/>
    </reaction>
</comment>
<dbReference type="Pfam" id="PF01256">
    <property type="entry name" value="Carb_kinase"/>
    <property type="match status" value="1"/>
</dbReference>
<dbReference type="PROSITE" id="PS51383">
    <property type="entry name" value="YJEF_C_3"/>
    <property type="match status" value="1"/>
</dbReference>
<comment type="similarity">
    <text evidence="6">Belongs to the NnrD/CARKD family.</text>
</comment>
<accession>A0ABV1GBB4</accession>
<dbReference type="InterPro" id="IPR029056">
    <property type="entry name" value="Ribokinase-like"/>
</dbReference>
<dbReference type="InterPro" id="IPR000631">
    <property type="entry name" value="CARKD"/>
</dbReference>
<keyword evidence="9" id="KW-1185">Reference proteome</keyword>
<comment type="caution">
    <text evidence="8">The sequence shown here is derived from an EMBL/GenBank/DDBJ whole genome shotgun (WGS) entry which is preliminary data.</text>
</comment>
<gene>
    <name evidence="6" type="primary">nnrD</name>
    <name evidence="8" type="ORF">WMO24_01550</name>
</gene>
<keyword evidence="3 6" id="KW-0521">NADP</keyword>
<dbReference type="EMBL" id="JBBMFA010000037">
    <property type="protein sequence ID" value="MEQ2519127.1"/>
    <property type="molecule type" value="Genomic_DNA"/>
</dbReference>
<dbReference type="HAMAP" id="MF_01965">
    <property type="entry name" value="NADHX_dehydratase"/>
    <property type="match status" value="1"/>
</dbReference>
<evidence type="ECO:0000256" key="4">
    <source>
        <dbReference type="ARBA" id="ARBA00023027"/>
    </source>
</evidence>
<evidence type="ECO:0000256" key="6">
    <source>
        <dbReference type="HAMAP-Rule" id="MF_01965"/>
    </source>
</evidence>
<organism evidence="8 9">
    <name type="scientific">Ruthenibacterium intestinale</name>
    <dbReference type="NCBI Taxonomy" id="3133163"/>
    <lineage>
        <taxon>Bacteria</taxon>
        <taxon>Bacillati</taxon>
        <taxon>Bacillota</taxon>
        <taxon>Clostridia</taxon>
        <taxon>Eubacteriales</taxon>
        <taxon>Oscillospiraceae</taxon>
        <taxon>Ruthenibacterium</taxon>
    </lineage>
</organism>
<evidence type="ECO:0000313" key="8">
    <source>
        <dbReference type="EMBL" id="MEQ2519127.1"/>
    </source>
</evidence>
<feature type="binding site" evidence="6">
    <location>
        <begin position="190"/>
        <end position="194"/>
    </location>
    <ligand>
        <name>AMP</name>
        <dbReference type="ChEBI" id="CHEBI:456215"/>
    </ligand>
</feature>
<dbReference type="EC" id="4.2.1.136" evidence="6"/>
<keyword evidence="2 6" id="KW-0067">ATP-binding</keyword>
<evidence type="ECO:0000256" key="2">
    <source>
        <dbReference type="ARBA" id="ARBA00022840"/>
    </source>
</evidence>
<dbReference type="NCBIfam" id="TIGR00196">
    <property type="entry name" value="yjeF_cterm"/>
    <property type="match status" value="1"/>
</dbReference>
<feature type="binding site" evidence="6">
    <location>
        <position position="41"/>
    </location>
    <ligand>
        <name>(6S)-NADPHX</name>
        <dbReference type="ChEBI" id="CHEBI:64076"/>
    </ligand>
</feature>
<feature type="binding site" evidence="6">
    <location>
        <position position="220"/>
    </location>
    <ligand>
        <name>(6S)-NADPHX</name>
        <dbReference type="ChEBI" id="CHEBI:64076"/>
    </ligand>
</feature>
<evidence type="ECO:0000256" key="5">
    <source>
        <dbReference type="ARBA" id="ARBA00023239"/>
    </source>
</evidence>
<protein>
    <recommendedName>
        <fullName evidence="6">ADP-dependent (S)-NAD(P)H-hydrate dehydratase</fullName>
        <ecNumber evidence="6">4.2.1.136</ecNumber>
    </recommendedName>
    <alternativeName>
        <fullName evidence="6">ADP-dependent NAD(P)HX dehydratase</fullName>
    </alternativeName>
</protein>
<evidence type="ECO:0000313" key="9">
    <source>
        <dbReference type="Proteomes" id="UP001477672"/>
    </source>
</evidence>
<dbReference type="SUPFAM" id="SSF53613">
    <property type="entry name" value="Ribokinase-like"/>
    <property type="match status" value="1"/>
</dbReference>
<feature type="binding site" evidence="6">
    <location>
        <position position="102"/>
    </location>
    <ligand>
        <name>(6S)-NADPHX</name>
        <dbReference type="ChEBI" id="CHEBI:64076"/>
    </ligand>
</feature>
<dbReference type="Proteomes" id="UP001477672">
    <property type="component" value="Unassembled WGS sequence"/>
</dbReference>
<evidence type="ECO:0000256" key="1">
    <source>
        <dbReference type="ARBA" id="ARBA00022741"/>
    </source>
</evidence>
<keyword evidence="4 6" id="KW-0520">NAD</keyword>
<feature type="binding site" evidence="6">
    <location>
        <position position="153"/>
    </location>
    <ligand>
        <name>(6S)-NADPHX</name>
        <dbReference type="ChEBI" id="CHEBI:64076"/>
    </ligand>
</feature>
<comment type="catalytic activity">
    <reaction evidence="6">
        <text>(6S)-NADHX + ADP = AMP + phosphate + NADH + H(+)</text>
        <dbReference type="Rhea" id="RHEA:32223"/>
        <dbReference type="ChEBI" id="CHEBI:15378"/>
        <dbReference type="ChEBI" id="CHEBI:43474"/>
        <dbReference type="ChEBI" id="CHEBI:57945"/>
        <dbReference type="ChEBI" id="CHEBI:64074"/>
        <dbReference type="ChEBI" id="CHEBI:456215"/>
        <dbReference type="ChEBI" id="CHEBI:456216"/>
        <dbReference type="EC" id="4.2.1.136"/>
    </reaction>
</comment>
<evidence type="ECO:0000259" key="7">
    <source>
        <dbReference type="PROSITE" id="PS51383"/>
    </source>
</evidence>
<name>A0ABV1GBB4_9FIRM</name>
<dbReference type="CDD" id="cd01171">
    <property type="entry name" value="YXKO-related"/>
    <property type="match status" value="1"/>
</dbReference>
<comment type="subunit">
    <text evidence="6">Homotetramer.</text>
</comment>
<sequence length="281" mass="28940">MATKITNDLVFRNLPRRAPESHKGSYGKVLALCGCSKYRGAAALCVCGALRAGAGLVTLAAEESVISAVAQRVMEPVYLPLPDEDGLSLAASKSTVCVAGCGKEATPATAQEMKTALGASSGTVVLDAGGLCSLADDKLFLMGLSGRLIVTPHPGEMARLTGRSVREIEADRGATALSFARESGAVTVLKGHRTLVATPWGELYENGTGNAGLARGGSGDILAGIIAGLAAQGLEPWQAAVCGVYLHGLAADWCARRLSMQGMLPSDILADLCAIFLENNR</sequence>
<dbReference type="RefSeq" id="WP_349214398.1">
    <property type="nucleotide sequence ID" value="NZ_JBBMFA010000037.1"/>
</dbReference>
<dbReference type="PANTHER" id="PTHR12592:SF0">
    <property type="entry name" value="ATP-DEPENDENT (S)-NAD(P)H-HYDRATE DEHYDRATASE"/>
    <property type="match status" value="1"/>
</dbReference>
<dbReference type="Gene3D" id="3.40.1190.20">
    <property type="match status" value="1"/>
</dbReference>
<proteinExistence type="inferred from homology"/>
<reference evidence="8 9" key="1">
    <citation type="submission" date="2024-03" db="EMBL/GenBank/DDBJ databases">
        <title>Human intestinal bacterial collection.</title>
        <authorList>
            <person name="Pauvert C."/>
            <person name="Hitch T.C.A."/>
            <person name="Clavel T."/>
        </authorList>
    </citation>
    <scope>NUCLEOTIDE SEQUENCE [LARGE SCALE GENOMIC DNA]</scope>
    <source>
        <strain evidence="8 9">CLA-JM-H11</strain>
    </source>
</reference>
<feature type="domain" description="YjeF C-terminal" evidence="7">
    <location>
        <begin position="6"/>
        <end position="279"/>
    </location>
</feature>
<keyword evidence="1 6" id="KW-0547">Nucleotide-binding</keyword>
<keyword evidence="5 6" id="KW-0456">Lyase</keyword>